<dbReference type="Proteomes" id="UP001500571">
    <property type="component" value="Unassembled WGS sequence"/>
</dbReference>
<name>A0ABP5CZP4_9ACTN</name>
<reference evidence="3" key="1">
    <citation type="journal article" date="2019" name="Int. J. Syst. Evol. Microbiol.">
        <title>The Global Catalogue of Microorganisms (GCM) 10K type strain sequencing project: providing services to taxonomists for standard genome sequencing and annotation.</title>
        <authorList>
            <consortium name="The Broad Institute Genomics Platform"/>
            <consortium name="The Broad Institute Genome Sequencing Center for Infectious Disease"/>
            <person name="Wu L."/>
            <person name="Ma J."/>
        </authorList>
    </citation>
    <scope>NUCLEOTIDE SEQUENCE [LARGE SCALE GENOMIC DNA]</scope>
    <source>
        <strain evidence="3">JCM 15309</strain>
    </source>
</reference>
<protein>
    <submittedName>
        <fullName evidence="2">ThiF family adenylyltransferase</fullName>
    </submittedName>
</protein>
<dbReference type="InterPro" id="IPR000594">
    <property type="entry name" value="ThiF_NAD_FAD-bd"/>
</dbReference>
<evidence type="ECO:0000259" key="1">
    <source>
        <dbReference type="Pfam" id="PF00899"/>
    </source>
</evidence>
<dbReference type="EMBL" id="BAAAPB010000004">
    <property type="protein sequence ID" value="GAA1970960.1"/>
    <property type="molecule type" value="Genomic_DNA"/>
</dbReference>
<accession>A0ABP5CZP4</accession>
<sequence length="702" mass="76293">MDSMPTESVAPRWHHRLPERWKRELAELDEKVATSGWRYRVRWLSTGEACLIVHYPLDESTTVPLLVEFHRTYPHFAPVVTDLDAVLAGARHRQVRDGTLCLVHAEDWDPQSTVAELIATQLPKLLAMNRGEPPSGSATLEYPAPEPVALSIVSGEQAIIVGDHAMPAGVEQGALVMRFSSSGRRLGSGVVERILGPGVDITTDLPDQQVARFPVAVAGRWIRDAGYQPGESATSAWHRISTRLHPLHIDAAEPGSLSSPEVVEVIGLLVPDETAYRTRGESWVFLLRLHTSSGGGAEKVWRTHYRPTQYLSRALLAERTPVATKLAEKSVVLVGLGAIGMPLATDLVSAGLGSILCVDRDQVDVATGVRQPALLTWAGTAKAFQSQILLEEAAPYARINCIRASIESCWDQTPAAADRAAMRQIQSALASADLVICATANPAVTRFLGQLRQNRPFLTVSGTASGWGGVVSLHTAQNGCWACVGHHRHDNALPVPPADPDGWLTPTRCADRTFRGERHLLHQIALHASAVAIGFLTDEPMRGEYCVASTRDTQGRAAPIAWTTTDLPVHPDCPLHHGPNRQAGVRRTAQSRGQMSIASDVRRELTPADRGAWRISTTKETHVFDLDRRLMFTLPEAGGAPVCVEGAQIRTRQFDAQPLVEVITCRQGEPLEASVVRDGRVQRLDPAIVTAIVGFSIDGISR</sequence>
<feature type="domain" description="THIF-type NAD/FAD binding fold" evidence="1">
    <location>
        <begin position="323"/>
        <end position="488"/>
    </location>
</feature>
<keyword evidence="3" id="KW-1185">Reference proteome</keyword>
<proteinExistence type="predicted"/>
<evidence type="ECO:0000313" key="3">
    <source>
        <dbReference type="Proteomes" id="UP001500571"/>
    </source>
</evidence>
<keyword evidence="2" id="KW-0808">Transferase</keyword>
<dbReference type="Gene3D" id="3.40.50.720">
    <property type="entry name" value="NAD(P)-binding Rossmann-like Domain"/>
    <property type="match status" value="1"/>
</dbReference>
<gene>
    <name evidence="2" type="ORF">GCM10009798_34670</name>
</gene>
<comment type="caution">
    <text evidence="2">The sequence shown here is derived from an EMBL/GenBank/DDBJ whole genome shotgun (WGS) entry which is preliminary data.</text>
</comment>
<keyword evidence="2" id="KW-0548">Nucleotidyltransferase</keyword>
<dbReference type="InterPro" id="IPR035985">
    <property type="entry name" value="Ubiquitin-activating_enz"/>
</dbReference>
<dbReference type="GO" id="GO:0016779">
    <property type="term" value="F:nucleotidyltransferase activity"/>
    <property type="evidence" value="ECO:0007669"/>
    <property type="project" value="UniProtKB-KW"/>
</dbReference>
<evidence type="ECO:0000313" key="2">
    <source>
        <dbReference type="EMBL" id="GAA1970960.1"/>
    </source>
</evidence>
<organism evidence="2 3">
    <name type="scientific">Nocardioides panacihumi</name>
    <dbReference type="NCBI Taxonomy" id="400774"/>
    <lineage>
        <taxon>Bacteria</taxon>
        <taxon>Bacillati</taxon>
        <taxon>Actinomycetota</taxon>
        <taxon>Actinomycetes</taxon>
        <taxon>Propionibacteriales</taxon>
        <taxon>Nocardioidaceae</taxon>
        <taxon>Nocardioides</taxon>
    </lineage>
</organism>
<dbReference type="SUPFAM" id="SSF69572">
    <property type="entry name" value="Activating enzymes of the ubiquitin-like proteins"/>
    <property type="match status" value="1"/>
</dbReference>
<dbReference type="Pfam" id="PF00899">
    <property type="entry name" value="ThiF"/>
    <property type="match status" value="1"/>
</dbReference>